<dbReference type="SUPFAM" id="SSF81837">
    <property type="entry name" value="BEACH domain"/>
    <property type="match status" value="1"/>
</dbReference>
<dbReference type="EMBL" id="KV722634">
    <property type="protein sequence ID" value="OCH84794.1"/>
    <property type="molecule type" value="Genomic_DNA"/>
</dbReference>
<dbReference type="InterPro" id="IPR001680">
    <property type="entry name" value="WD40_rpt"/>
</dbReference>
<evidence type="ECO:0000313" key="7">
    <source>
        <dbReference type="EMBL" id="OCH84794.1"/>
    </source>
</evidence>
<dbReference type="PROSITE" id="PS50294">
    <property type="entry name" value="WD_REPEATS_REGION"/>
    <property type="match status" value="1"/>
</dbReference>
<feature type="compositionally biased region" description="Basic and acidic residues" evidence="4">
    <location>
        <begin position="1166"/>
        <end position="1183"/>
    </location>
</feature>
<dbReference type="PANTHER" id="PTHR46108:SF4">
    <property type="entry name" value="BLUE CHEESE"/>
    <property type="match status" value="1"/>
</dbReference>
<keyword evidence="8" id="KW-1185">Reference proteome</keyword>
<feature type="repeat" description="WD" evidence="3">
    <location>
        <begin position="1851"/>
        <end position="1892"/>
    </location>
</feature>
<gene>
    <name evidence="7" type="ORF">OBBRIDRAFT_891573</name>
</gene>
<evidence type="ECO:0000256" key="3">
    <source>
        <dbReference type="PROSITE-ProRule" id="PRU00221"/>
    </source>
</evidence>
<dbReference type="Gene3D" id="2.30.29.30">
    <property type="entry name" value="Pleckstrin-homology domain (PH domain)/Phosphotyrosine-binding domain (PTB)"/>
    <property type="match status" value="1"/>
</dbReference>
<dbReference type="InterPro" id="IPR011993">
    <property type="entry name" value="PH-like_dom_sf"/>
</dbReference>
<dbReference type="Gene3D" id="2.60.120.200">
    <property type="match status" value="1"/>
</dbReference>
<dbReference type="SUPFAM" id="SSF49899">
    <property type="entry name" value="Concanavalin A-like lectins/glucanases"/>
    <property type="match status" value="1"/>
</dbReference>
<name>A0A8E2AMZ6_9APHY</name>
<dbReference type="PROSITE" id="PS51783">
    <property type="entry name" value="PH_BEACH"/>
    <property type="match status" value="1"/>
</dbReference>
<dbReference type="Pfam" id="PF00400">
    <property type="entry name" value="WD40"/>
    <property type="match status" value="2"/>
</dbReference>
<dbReference type="PROSITE" id="PS50197">
    <property type="entry name" value="BEACH"/>
    <property type="match status" value="1"/>
</dbReference>
<organism evidence="7 8">
    <name type="scientific">Obba rivulosa</name>
    <dbReference type="NCBI Taxonomy" id="1052685"/>
    <lineage>
        <taxon>Eukaryota</taxon>
        <taxon>Fungi</taxon>
        <taxon>Dikarya</taxon>
        <taxon>Basidiomycota</taxon>
        <taxon>Agaricomycotina</taxon>
        <taxon>Agaricomycetes</taxon>
        <taxon>Polyporales</taxon>
        <taxon>Gelatoporiaceae</taxon>
        <taxon>Obba</taxon>
    </lineage>
</organism>
<evidence type="ECO:0000256" key="1">
    <source>
        <dbReference type="ARBA" id="ARBA00022574"/>
    </source>
</evidence>
<dbReference type="InterPro" id="IPR036322">
    <property type="entry name" value="WD40_repeat_dom_sf"/>
</dbReference>
<feature type="domain" description="BEACH" evidence="5">
    <location>
        <begin position="1415"/>
        <end position="1704"/>
    </location>
</feature>
<reference evidence="7 8" key="1">
    <citation type="submission" date="2016-07" db="EMBL/GenBank/DDBJ databases">
        <title>Draft genome of the white-rot fungus Obba rivulosa 3A-2.</title>
        <authorList>
            <consortium name="DOE Joint Genome Institute"/>
            <person name="Miettinen O."/>
            <person name="Riley R."/>
            <person name="Acob R."/>
            <person name="Barry K."/>
            <person name="Cullen D."/>
            <person name="De Vries R."/>
            <person name="Hainaut M."/>
            <person name="Hatakka A."/>
            <person name="Henrissat B."/>
            <person name="Hilden K."/>
            <person name="Kuo R."/>
            <person name="Labutti K."/>
            <person name="Lipzen A."/>
            <person name="Makela M.R."/>
            <person name="Sandor L."/>
            <person name="Spatafora J.W."/>
            <person name="Grigoriev I.V."/>
            <person name="Hibbett D.S."/>
        </authorList>
    </citation>
    <scope>NUCLEOTIDE SEQUENCE [LARGE SCALE GENOMIC DNA]</scope>
    <source>
        <strain evidence="7 8">3A-2</strain>
    </source>
</reference>
<feature type="domain" description="BEACH-type PH" evidence="6">
    <location>
        <begin position="1246"/>
        <end position="1368"/>
    </location>
</feature>
<evidence type="ECO:0000256" key="2">
    <source>
        <dbReference type="ARBA" id="ARBA00022737"/>
    </source>
</evidence>
<dbReference type="InterPro" id="IPR036372">
    <property type="entry name" value="BEACH_dom_sf"/>
</dbReference>
<dbReference type="Gene3D" id="2.130.10.10">
    <property type="entry name" value="YVTN repeat-like/Quinoprotein amine dehydrogenase"/>
    <property type="match status" value="1"/>
</dbReference>
<evidence type="ECO:0000313" key="8">
    <source>
        <dbReference type="Proteomes" id="UP000250043"/>
    </source>
</evidence>
<evidence type="ECO:0000259" key="6">
    <source>
        <dbReference type="PROSITE" id="PS51783"/>
    </source>
</evidence>
<dbReference type="InterPro" id="IPR019775">
    <property type="entry name" value="WD40_repeat_CS"/>
</dbReference>
<dbReference type="InterPro" id="IPR051944">
    <property type="entry name" value="BEACH_domain_protein"/>
</dbReference>
<dbReference type="SUPFAM" id="SSF50729">
    <property type="entry name" value="PH domain-like"/>
    <property type="match status" value="1"/>
</dbReference>
<dbReference type="InterPro" id="IPR056252">
    <property type="entry name" value="Alfy-like_Arm-like"/>
</dbReference>
<dbReference type="CDD" id="cd06071">
    <property type="entry name" value="Beach"/>
    <property type="match status" value="1"/>
</dbReference>
<dbReference type="InterPro" id="IPR023362">
    <property type="entry name" value="PH-BEACH_dom"/>
</dbReference>
<dbReference type="Pfam" id="PF13385">
    <property type="entry name" value="Laminin_G_3"/>
    <property type="match status" value="1"/>
</dbReference>
<evidence type="ECO:0000259" key="5">
    <source>
        <dbReference type="PROSITE" id="PS50197"/>
    </source>
</evidence>
<dbReference type="SMART" id="SM00320">
    <property type="entry name" value="WD40"/>
    <property type="match status" value="3"/>
</dbReference>
<dbReference type="PROSITE" id="PS00678">
    <property type="entry name" value="WD_REPEATS_1"/>
    <property type="match status" value="1"/>
</dbReference>
<accession>A0A8E2AMZ6</accession>
<dbReference type="Pfam" id="PF14844">
    <property type="entry name" value="PH_BEACH"/>
    <property type="match status" value="1"/>
</dbReference>
<dbReference type="Pfam" id="PF23295">
    <property type="entry name" value="Arm_4"/>
    <property type="match status" value="1"/>
</dbReference>
<feature type="repeat" description="WD" evidence="3">
    <location>
        <begin position="1809"/>
        <end position="1828"/>
    </location>
</feature>
<dbReference type="InterPro" id="IPR000409">
    <property type="entry name" value="BEACH_dom"/>
</dbReference>
<keyword evidence="2" id="KW-0677">Repeat</keyword>
<keyword evidence="1 3" id="KW-0853">WD repeat</keyword>
<dbReference type="PANTHER" id="PTHR46108">
    <property type="entry name" value="BLUE CHEESE"/>
    <property type="match status" value="1"/>
</dbReference>
<dbReference type="InterPro" id="IPR015943">
    <property type="entry name" value="WD40/YVTN_repeat-like_dom_sf"/>
</dbReference>
<dbReference type="InterPro" id="IPR013320">
    <property type="entry name" value="ConA-like_dom_sf"/>
</dbReference>
<protein>
    <submittedName>
        <fullName evidence="7">Beach-domain-containing protein</fullName>
    </submittedName>
</protein>
<feature type="region of interest" description="Disordered" evidence="4">
    <location>
        <begin position="1166"/>
        <end position="1192"/>
    </location>
</feature>
<dbReference type="Gene3D" id="1.10.1540.10">
    <property type="entry name" value="BEACH domain"/>
    <property type="match status" value="1"/>
</dbReference>
<dbReference type="OrthoDB" id="26681at2759"/>
<dbReference type="SMART" id="SM01026">
    <property type="entry name" value="Beach"/>
    <property type="match status" value="1"/>
</dbReference>
<sequence>MFRTLLTPLSARFSFSPRLDGVQDLPNAPEDPAPEDFARDVLVELMRNSIDRLKAAEDLKTRIEVLSEIHRILLQDSCTKDVFREMDGFLVLMSMLASLHSSPVPSTARSDDHRADGLEATRLVFVIFSEAMHHHRQNMHYFKNSVTYESLEQALQGVLSDDKAAIPTLELLVSLALHDFSFSGLFAIKPGTEFAELNRHLQQFEPRFGSIRHPEALLIVFDVIPRLYPDNAALRYCVYKLLERLASHNHRNQCVLNNLGLVSPLFLWYYDAKSDAGVPKEERQVVQRLLRKLIDVSTTTEEARLMFQRVVRDDDILDADVLEVLRAGMKVRWPEHFSLESPATLRVAQSGVRGLPITGFTFMVWIWVEKLPTRHADAIFTCRLRDQALFTLSVRPDGAFACHSSGSNSAAVLQATAYKSRWTHVAVAHYPHRASNPTIRLFVDGALVASQNWPYPKSANAVSTVDYVLGDLRETATLSWCVASVYMLSVPLVDPLLRFIHHLGPRYTGRFQAADLVKFLTYEASTALNIHLSSSAQDGAVPPDVVQLRNVIKNGPGINPAAILFTVTPSSPISDESDEEKEAEGLRAAGDVVVARSGCLDLAMWKIGGAALPLRLVQLATNPHEVSRSLGILTDGLRNSWQNSEDTERLRGYDILAEILREKSSFINITGFETLFEFLGLDFRSPDHSTITNTVAYRVVALDFQLWSRTKAEIQRVHLEHFATLLELSKYKHFNVKQRIAKMGVVRKLLFVLQTAWYPYEMLPFLIDAMRVVASAHFTADDAIKPIISYLAANLHDAEPGIASPGSILSRIDHKHSRATAEMVFEMLVTLLQAPDLFQKFTIALPLTRIILLLIGERPTPTTAALVLRMIRISLDTSSTYSRKFELVSGWNVLKSVLPHAWDSNVQRAAFDVLLKKTNDVHNPVEVRCTNILPAIFSVLKSGLETIEGRATGGHSPIDVDSATLEENAEHLLEELIELHSTCLSFRHIFKSSSITQAFIDAYQPFVTTMQNAPEVSQTTIRILEKLSHLALSIALDESVAGSQKREIMEILQAAETALNPRTDQETRIDSVALVGGKARKRRLASVRLSVQLGEGTVKRSMSRIHEWRKNVAATEKKRLRKMILDLREHHRQVSALTEWALSLTTERGLWAKDGLARRWRLDETEGPHRVRKKMEPAEEKTSSSKFDATSRVVDLQEAESESQSLKRVEVPPWAESYEMSSTDVDDQLEEEILDDKHRRVRHELEPGDVIEAASTVARVFGVDSSPGLLIFGRTHLYMLDGLVENDDGEIIEAHEAPRRLFFVPGSIVELDGPQKAQRWSLEQVASYSDRTFLFRDVALEIYFRDSRSLLVVFLEKRQRREIDDRLSTLVSRPSVDSLTPGLMASPGGLMSPLRSPLVGRIGSKVGSTLNATVLSGFRMDELATAQRKWQAREISNFTYLSILNQISGRTPSDATQYPVYPWVLSDYSSASLDLNSPESFRDLSCPMGALTPARREAAHSRYVNLESVGEKPFHYGTHFSSSMIVCHFLIRMEPFTHMFKTLQGGDWDLPDRLFSDVKRSYESASQDLRGDVRELIPEFFACPEFLENSNNLDFGVRQGTGEKIHDVKLPPWAKQDPLLFITLHRRALESDYVSEHLPKWIDLIWGCKQRDPDSLNVFHPLSYEGSIDLDAITDDLEREATVGIIHNFGQTPRKIFNAPHPERMMHGISSLPLGTIYGIAEDYHLLSQSPKPVKDLGPASPVRELYVDVISERVIPCGPGTLYVPLRSHEHIEWDLSPVSGGELRLVVDRKVVQVVEAAHCSCATFADSATLVTGSMDHTVRLWHLQRPSGQIAARGRDRTPSLVIMNIMRAHTAEVLCVAASRAWSLVVSGSKDGSAALWDLNRGIYVRSIWHGSGNDHEVHLAAINESTGYIATCSRERLWLHTVNAQPIVSLDVSVGSVTHAFPPVTSLAFLERDYCRKDVLATGGPDGVITLRTWDADDTFEGEKAQWKFRTLRELKVKGLDGERQIRGQTSAVMALRFVGETLFHGEDSGRTFSWVLPD</sequence>
<proteinExistence type="predicted"/>
<dbReference type="Pfam" id="PF02138">
    <property type="entry name" value="Beach"/>
    <property type="match status" value="1"/>
</dbReference>
<dbReference type="Proteomes" id="UP000250043">
    <property type="component" value="Unassembled WGS sequence"/>
</dbReference>
<evidence type="ECO:0000256" key="4">
    <source>
        <dbReference type="SAM" id="MobiDB-lite"/>
    </source>
</evidence>
<dbReference type="PROSITE" id="PS50082">
    <property type="entry name" value="WD_REPEATS_2"/>
    <property type="match status" value="2"/>
</dbReference>
<dbReference type="SUPFAM" id="SSF50978">
    <property type="entry name" value="WD40 repeat-like"/>
    <property type="match status" value="1"/>
</dbReference>